<evidence type="ECO:0000256" key="1">
    <source>
        <dbReference type="SAM" id="SignalP"/>
    </source>
</evidence>
<organism evidence="2 3">
    <name type="scientific">Penaeus vannamei</name>
    <name type="common">Whiteleg shrimp</name>
    <name type="synonym">Litopenaeus vannamei</name>
    <dbReference type="NCBI Taxonomy" id="6689"/>
    <lineage>
        <taxon>Eukaryota</taxon>
        <taxon>Metazoa</taxon>
        <taxon>Ecdysozoa</taxon>
        <taxon>Arthropoda</taxon>
        <taxon>Crustacea</taxon>
        <taxon>Multicrustacea</taxon>
        <taxon>Malacostraca</taxon>
        <taxon>Eumalacostraca</taxon>
        <taxon>Eucarida</taxon>
        <taxon>Decapoda</taxon>
        <taxon>Dendrobranchiata</taxon>
        <taxon>Penaeoidea</taxon>
        <taxon>Penaeidae</taxon>
        <taxon>Penaeus</taxon>
    </lineage>
</organism>
<proteinExistence type="predicted"/>
<gene>
    <name evidence="2" type="ORF">C7M84_016335</name>
</gene>
<feature type="chain" id="PRO_5019179942" evidence="1">
    <location>
        <begin position="27"/>
        <end position="125"/>
    </location>
</feature>
<reference evidence="2 3" key="1">
    <citation type="submission" date="2018-04" db="EMBL/GenBank/DDBJ databases">
        <authorList>
            <person name="Zhang X."/>
            <person name="Yuan J."/>
            <person name="Li F."/>
            <person name="Xiang J."/>
        </authorList>
    </citation>
    <scope>NUCLEOTIDE SEQUENCE [LARGE SCALE GENOMIC DNA]</scope>
    <source>
        <tissue evidence="2">Muscle</tissue>
    </source>
</reference>
<dbReference type="AlphaFoldDB" id="A0A423SNG1"/>
<accession>A0A423SNG1</accession>
<sequence>MNVNFTRMEFAHILAVFLLCGVVVSGSESPVCPLPTPGQCATTANSTEKVWRVFSLQPTLKKLVSHYSPFKVWQRQTQQKQQLGYQEVQYTQPKTTETKYYKPKEYGPHFFKPQYQPVSYADDSF</sequence>
<feature type="signal peptide" evidence="1">
    <location>
        <begin position="1"/>
        <end position="26"/>
    </location>
</feature>
<dbReference type="OrthoDB" id="6350704at2759"/>
<protein>
    <submittedName>
        <fullName evidence="2">Uncharacterized protein</fullName>
    </submittedName>
</protein>
<keyword evidence="1" id="KW-0732">Signal</keyword>
<dbReference type="Proteomes" id="UP000283509">
    <property type="component" value="Unassembled WGS sequence"/>
</dbReference>
<evidence type="ECO:0000313" key="2">
    <source>
        <dbReference type="EMBL" id="ROT65684.1"/>
    </source>
</evidence>
<evidence type="ECO:0000313" key="3">
    <source>
        <dbReference type="Proteomes" id="UP000283509"/>
    </source>
</evidence>
<keyword evidence="3" id="KW-1185">Reference proteome</keyword>
<comment type="caution">
    <text evidence="2">The sequence shown here is derived from an EMBL/GenBank/DDBJ whole genome shotgun (WGS) entry which is preliminary data.</text>
</comment>
<name>A0A423SNG1_PENVA</name>
<dbReference type="EMBL" id="QCYY01003055">
    <property type="protein sequence ID" value="ROT65684.1"/>
    <property type="molecule type" value="Genomic_DNA"/>
</dbReference>
<reference evidence="2 3" key="2">
    <citation type="submission" date="2019-01" db="EMBL/GenBank/DDBJ databases">
        <title>The decoding of complex shrimp genome reveals the adaptation for benthos swimmer, frequently molting mechanism and breeding impact on genome.</title>
        <authorList>
            <person name="Sun Y."/>
            <person name="Gao Y."/>
            <person name="Yu Y."/>
        </authorList>
    </citation>
    <scope>NUCLEOTIDE SEQUENCE [LARGE SCALE GENOMIC DNA]</scope>
    <source>
        <tissue evidence="2">Muscle</tissue>
    </source>
</reference>